<name>A0A803MKN2_CHEQI</name>
<dbReference type="PANTHER" id="PTHR10302:SF18">
    <property type="entry name" value="PROTEIN OSB1, MITOCHONDRIAL"/>
    <property type="match status" value="1"/>
</dbReference>
<feature type="compositionally biased region" description="Basic and acidic residues" evidence="1">
    <location>
        <begin position="328"/>
        <end position="337"/>
    </location>
</feature>
<dbReference type="Proteomes" id="UP000596660">
    <property type="component" value="Unplaced"/>
</dbReference>
<dbReference type="AlphaFoldDB" id="A0A803MKN2"/>
<feature type="compositionally biased region" description="Basic and acidic residues" evidence="1">
    <location>
        <begin position="81"/>
        <end position="90"/>
    </location>
</feature>
<evidence type="ECO:0000256" key="1">
    <source>
        <dbReference type="SAM" id="MobiDB-lite"/>
    </source>
</evidence>
<reference evidence="2" key="2">
    <citation type="submission" date="2021-03" db="UniProtKB">
        <authorList>
            <consortium name="EnsemblPlants"/>
        </authorList>
    </citation>
    <scope>IDENTIFICATION</scope>
</reference>
<dbReference type="EnsemblPlants" id="AUR62031373-RA">
    <property type="protein sequence ID" value="AUR62031373-RA:cds"/>
    <property type="gene ID" value="AUR62031373"/>
</dbReference>
<keyword evidence="3" id="KW-1185">Reference proteome</keyword>
<dbReference type="InterPro" id="IPR011344">
    <property type="entry name" value="ssDNA-bd"/>
</dbReference>
<dbReference type="GO" id="GO:0006264">
    <property type="term" value="P:mitochondrial DNA replication"/>
    <property type="evidence" value="ECO:0007669"/>
    <property type="project" value="TreeGrafter"/>
</dbReference>
<reference evidence="2" key="1">
    <citation type="journal article" date="2017" name="Nature">
        <title>The genome of Chenopodium quinoa.</title>
        <authorList>
            <person name="Jarvis D.E."/>
            <person name="Ho Y.S."/>
            <person name="Lightfoot D.J."/>
            <person name="Schmoeckel S.M."/>
            <person name="Li B."/>
            <person name="Borm T.J.A."/>
            <person name="Ohyanagi H."/>
            <person name="Mineta K."/>
            <person name="Michell C.T."/>
            <person name="Saber N."/>
            <person name="Kharbatia N.M."/>
            <person name="Rupper R.R."/>
            <person name="Sharp A.R."/>
            <person name="Dally N."/>
            <person name="Boughton B.A."/>
            <person name="Woo Y.H."/>
            <person name="Gao G."/>
            <person name="Schijlen E.G.W.M."/>
            <person name="Guo X."/>
            <person name="Momin A.A."/>
            <person name="Negrao S."/>
            <person name="Al-Babili S."/>
            <person name="Gehring C."/>
            <person name="Roessner U."/>
            <person name="Jung C."/>
            <person name="Murphy K."/>
            <person name="Arold S.T."/>
            <person name="Gojobori T."/>
            <person name="van der Linden C.G."/>
            <person name="van Loo E.N."/>
            <person name="Jellen E.N."/>
            <person name="Maughan P.J."/>
            <person name="Tester M."/>
        </authorList>
    </citation>
    <scope>NUCLEOTIDE SEQUENCE [LARGE SCALE GENOMIC DNA]</scope>
    <source>
        <strain evidence="2">cv. PI 614886</strain>
    </source>
</reference>
<feature type="compositionally biased region" description="Acidic residues" evidence="1">
    <location>
        <begin position="17"/>
        <end position="27"/>
    </location>
</feature>
<feature type="region of interest" description="Disordered" evidence="1">
    <location>
        <begin position="279"/>
        <end position="302"/>
    </location>
</feature>
<dbReference type="GO" id="GO:0042645">
    <property type="term" value="C:mitochondrial nucleoid"/>
    <property type="evidence" value="ECO:0007669"/>
    <property type="project" value="TreeGrafter"/>
</dbReference>
<dbReference type="Gramene" id="AUR62031373-RA">
    <property type="protein sequence ID" value="AUR62031373-RA:cds"/>
    <property type="gene ID" value="AUR62031373"/>
</dbReference>
<dbReference type="PANTHER" id="PTHR10302">
    <property type="entry name" value="SINGLE-STRANDED DNA-BINDING PROTEIN"/>
    <property type="match status" value="1"/>
</dbReference>
<proteinExistence type="predicted"/>
<sequence length="369" mass="41923">MGNMFDGGGKRLRCLVTEEDLDDPEPDEPGKNIQRGVNSDKETGEGKSSSQKKIDRLHLWKKFFANPDEWYDNRKSKKNPKQPDFKHKSSGEALWFSECDSLWVKEQVEILGSRHVGGANIEAINKSSSDKLVSGEPLEELNLNVTAEEFTLDETGKNFQRVENSGSETCEGKSSLQKKNDRLHLWKKLFANPDEWYDNQKSKKNPKQPDFKHKSSGEALWFSERDPLWVKEQVELLGSRVLGGANNEVTSKSSPTKWVSGELLEEINLNVTAEEFTLDEPGENFQGVENSGSETRESKSSAQKKLWKKFFANPDEWYDNRKSKKNPKQPDFKHKTSGEALWLGGCDSPWVKKQIKILDSGISREPING</sequence>
<feature type="region of interest" description="Disordered" evidence="1">
    <location>
        <begin position="318"/>
        <end position="338"/>
    </location>
</feature>
<dbReference type="GO" id="GO:0003697">
    <property type="term" value="F:single-stranded DNA binding"/>
    <property type="evidence" value="ECO:0007669"/>
    <property type="project" value="InterPro"/>
</dbReference>
<protein>
    <submittedName>
        <fullName evidence="2">Uncharacterized protein</fullName>
    </submittedName>
</protein>
<evidence type="ECO:0000313" key="2">
    <source>
        <dbReference type="EnsemblPlants" id="AUR62031373-RA:cds"/>
    </source>
</evidence>
<feature type="region of interest" description="Disordered" evidence="1">
    <location>
        <begin position="15"/>
        <end position="54"/>
    </location>
</feature>
<accession>A0A803MKN2</accession>
<evidence type="ECO:0000313" key="3">
    <source>
        <dbReference type="Proteomes" id="UP000596660"/>
    </source>
</evidence>
<organism evidence="2 3">
    <name type="scientific">Chenopodium quinoa</name>
    <name type="common">Quinoa</name>
    <dbReference type="NCBI Taxonomy" id="63459"/>
    <lineage>
        <taxon>Eukaryota</taxon>
        <taxon>Viridiplantae</taxon>
        <taxon>Streptophyta</taxon>
        <taxon>Embryophyta</taxon>
        <taxon>Tracheophyta</taxon>
        <taxon>Spermatophyta</taxon>
        <taxon>Magnoliopsida</taxon>
        <taxon>eudicotyledons</taxon>
        <taxon>Gunneridae</taxon>
        <taxon>Pentapetalae</taxon>
        <taxon>Caryophyllales</taxon>
        <taxon>Chenopodiaceae</taxon>
        <taxon>Chenopodioideae</taxon>
        <taxon>Atripliceae</taxon>
        <taxon>Chenopodium</taxon>
    </lineage>
</organism>
<feature type="compositionally biased region" description="Basic and acidic residues" evidence="1">
    <location>
        <begin position="207"/>
        <end position="216"/>
    </location>
</feature>
<feature type="region of interest" description="Disordered" evidence="1">
    <location>
        <begin position="197"/>
        <end position="216"/>
    </location>
</feature>
<feature type="region of interest" description="Disordered" evidence="1">
    <location>
        <begin position="70"/>
        <end position="90"/>
    </location>
</feature>